<feature type="compositionally biased region" description="Pro residues" evidence="3">
    <location>
        <begin position="355"/>
        <end position="369"/>
    </location>
</feature>
<evidence type="ECO:0000256" key="3">
    <source>
        <dbReference type="SAM" id="MobiDB-lite"/>
    </source>
</evidence>
<keyword evidence="4" id="KW-0472">Membrane</keyword>
<proteinExistence type="predicted"/>
<evidence type="ECO:0008006" key="7">
    <source>
        <dbReference type="Google" id="ProtNLM"/>
    </source>
</evidence>
<gene>
    <name evidence="5" type="ORF">Pa4123_79670</name>
</gene>
<keyword evidence="4" id="KW-1133">Transmembrane helix</keyword>
<organism evidence="5 6">
    <name type="scientific">Phytohabitans aurantiacus</name>
    <dbReference type="NCBI Taxonomy" id="3016789"/>
    <lineage>
        <taxon>Bacteria</taxon>
        <taxon>Bacillati</taxon>
        <taxon>Actinomycetota</taxon>
        <taxon>Actinomycetes</taxon>
        <taxon>Micromonosporales</taxon>
        <taxon>Micromonosporaceae</taxon>
    </lineage>
</organism>
<keyword evidence="2" id="KW-0624">Polysaccharide degradation</keyword>
<accession>A0ABQ5R7E3</accession>
<dbReference type="SUPFAM" id="SSF48452">
    <property type="entry name" value="TPR-like"/>
    <property type="match status" value="2"/>
</dbReference>
<dbReference type="Gene3D" id="1.25.40.10">
    <property type="entry name" value="Tetratricopeptide repeat domain"/>
    <property type="match status" value="1"/>
</dbReference>
<feature type="transmembrane region" description="Helical" evidence="4">
    <location>
        <begin position="387"/>
        <end position="409"/>
    </location>
</feature>
<dbReference type="RefSeq" id="WP_281904342.1">
    <property type="nucleotide sequence ID" value="NZ_BSDI01000067.1"/>
</dbReference>
<name>A0ABQ5R7E3_9ACTN</name>
<dbReference type="Pfam" id="PF13374">
    <property type="entry name" value="TPR_10"/>
    <property type="match status" value="2"/>
</dbReference>
<keyword evidence="1" id="KW-0326">Glycosidase</keyword>
<protein>
    <recommendedName>
        <fullName evidence="7">Fibronectin type-III domain-containing protein</fullName>
    </recommendedName>
</protein>
<keyword evidence="1" id="KW-0378">Hydrolase</keyword>
<dbReference type="Gene3D" id="2.60.40.10">
    <property type="entry name" value="Immunoglobulins"/>
    <property type="match status" value="1"/>
</dbReference>
<reference evidence="5" key="1">
    <citation type="submission" date="2022-12" db="EMBL/GenBank/DDBJ databases">
        <title>New Phytohabitans aurantiacus sp. RD004123 nov., an actinomycete isolated from soil.</title>
        <authorList>
            <person name="Triningsih D.W."/>
            <person name="Harunari E."/>
            <person name="Igarashi Y."/>
        </authorList>
    </citation>
    <scope>NUCLEOTIDE SEQUENCE</scope>
    <source>
        <strain evidence="5">RD004123</strain>
    </source>
</reference>
<feature type="region of interest" description="Disordered" evidence="3">
    <location>
        <begin position="412"/>
        <end position="452"/>
    </location>
</feature>
<evidence type="ECO:0000313" key="6">
    <source>
        <dbReference type="Proteomes" id="UP001144280"/>
    </source>
</evidence>
<feature type="compositionally biased region" description="Basic and acidic residues" evidence="3">
    <location>
        <begin position="256"/>
        <end position="267"/>
    </location>
</feature>
<dbReference type="InterPro" id="IPR036116">
    <property type="entry name" value="FN3_sf"/>
</dbReference>
<dbReference type="CDD" id="cd00063">
    <property type="entry name" value="FN3"/>
    <property type="match status" value="1"/>
</dbReference>
<dbReference type="InterPro" id="IPR003961">
    <property type="entry name" value="FN3_dom"/>
</dbReference>
<keyword evidence="2" id="KW-0119">Carbohydrate metabolism</keyword>
<keyword evidence="4" id="KW-0812">Transmembrane</keyword>
<feature type="region of interest" description="Disordered" evidence="3">
    <location>
        <begin position="225"/>
        <end position="379"/>
    </location>
</feature>
<dbReference type="EMBL" id="BSDI01000067">
    <property type="protein sequence ID" value="GLI02689.1"/>
    <property type="molecule type" value="Genomic_DNA"/>
</dbReference>
<dbReference type="SUPFAM" id="SSF49265">
    <property type="entry name" value="Fibronectin type III"/>
    <property type="match status" value="1"/>
</dbReference>
<evidence type="ECO:0000256" key="1">
    <source>
        <dbReference type="ARBA" id="ARBA00023295"/>
    </source>
</evidence>
<feature type="compositionally biased region" description="Low complexity" evidence="3">
    <location>
        <begin position="421"/>
        <end position="435"/>
    </location>
</feature>
<dbReference type="Proteomes" id="UP001144280">
    <property type="component" value="Unassembled WGS sequence"/>
</dbReference>
<comment type="caution">
    <text evidence="5">The sequence shown here is derived from an EMBL/GenBank/DDBJ whole genome shotgun (WGS) entry which is preliminary data.</text>
</comment>
<sequence length="539" mass="55394">MSAVLGELTARAYSLVEIGDLPSAQLLLSDALAHVDTDPRHASAALADAAGLHSRVLIRLGEPHSARGWAQFAYVAANRLYGPGHEQTIQAAATLATVLQRLDHFNESSHLYAEVIEGLTALQGPESRQVLAAHADLATVEYARGDCDTARARIAEAWDMTREAYGDADPAGIKMLARLGAMERDCGKFTEAHQHLAHARELCRQYLPPEHPMTAQVATLSRAPANPNHLCNGHALPAAPARHAASPPSSDPDIAGDERSGFADADARSGSAGGFGSADASSGGFGAADASSGGFGAAASDASSGGSGLADPDSAAGGASRTGPALGDARSSEPALVETDEYGDPVPPDVAESWWPPPDDGNDPPPNLPVPVGHREQPARRRGPARLLLAALIAAGLGAVAVIIGLSAVDQQQNRDPDTGPVAAPTFPTTSAPAPTSAPPSPTVSPARPGTPPGAVKLVDNRQSITLTWTYPAGAKAPVRLSGAPEGQQQRAFQDLPAGSSTYVVHGLAQDTDFCFTVAVVYSAKVVGRAPAVCTARDR</sequence>
<keyword evidence="6" id="KW-1185">Reference proteome</keyword>
<dbReference type="InterPro" id="IPR013783">
    <property type="entry name" value="Ig-like_fold"/>
</dbReference>
<evidence type="ECO:0000256" key="2">
    <source>
        <dbReference type="ARBA" id="ARBA00023326"/>
    </source>
</evidence>
<dbReference type="InterPro" id="IPR011990">
    <property type="entry name" value="TPR-like_helical_dom_sf"/>
</dbReference>
<evidence type="ECO:0000313" key="5">
    <source>
        <dbReference type="EMBL" id="GLI02689.1"/>
    </source>
</evidence>
<feature type="compositionally biased region" description="Low complexity" evidence="3">
    <location>
        <begin position="235"/>
        <end position="253"/>
    </location>
</feature>
<feature type="compositionally biased region" description="Low complexity" evidence="3">
    <location>
        <begin position="277"/>
        <end position="319"/>
    </location>
</feature>
<evidence type="ECO:0000256" key="4">
    <source>
        <dbReference type="SAM" id="Phobius"/>
    </source>
</evidence>